<feature type="non-terminal residue" evidence="9">
    <location>
        <position position="65"/>
    </location>
</feature>
<dbReference type="PANTHER" id="PTHR23226:SF416">
    <property type="entry name" value="FI01424P"/>
    <property type="match status" value="1"/>
</dbReference>
<dbReference type="EMBL" id="VWYY01001857">
    <property type="protein sequence ID" value="NXE42753.1"/>
    <property type="molecule type" value="Genomic_DNA"/>
</dbReference>
<evidence type="ECO:0000313" key="9">
    <source>
        <dbReference type="EMBL" id="NXE42753.1"/>
    </source>
</evidence>
<dbReference type="GO" id="GO:0000978">
    <property type="term" value="F:RNA polymerase II cis-regulatory region sequence-specific DNA binding"/>
    <property type="evidence" value="ECO:0007669"/>
    <property type="project" value="TreeGrafter"/>
</dbReference>
<keyword evidence="5" id="KW-0862">Zinc</keyword>
<evidence type="ECO:0000256" key="7">
    <source>
        <dbReference type="PROSITE-ProRule" id="PRU00042"/>
    </source>
</evidence>
<keyword evidence="4 7" id="KW-0863">Zinc-finger</keyword>
<dbReference type="GO" id="GO:0008270">
    <property type="term" value="F:zinc ion binding"/>
    <property type="evidence" value="ECO:0007669"/>
    <property type="project" value="UniProtKB-KW"/>
</dbReference>
<sequence length="65" mass="7164">HTGEKPLCCGERGRGFAVSSHLERHRQVHMGERPFCCSDCGKSFAISSTLLVHLRTHGAQPGRPH</sequence>
<name>A0A7K8MPT9_9CORV</name>
<evidence type="ECO:0000256" key="4">
    <source>
        <dbReference type="ARBA" id="ARBA00022771"/>
    </source>
</evidence>
<evidence type="ECO:0000259" key="8">
    <source>
        <dbReference type="PROSITE" id="PS50157"/>
    </source>
</evidence>
<dbReference type="FunFam" id="3.30.160.60:FF:000538">
    <property type="entry name" value="zinc finger protein 853"/>
    <property type="match status" value="1"/>
</dbReference>
<keyword evidence="10" id="KW-1185">Reference proteome</keyword>
<dbReference type="AlphaFoldDB" id="A0A7K8MPT9"/>
<dbReference type="InterPro" id="IPR013087">
    <property type="entry name" value="Znf_C2H2_type"/>
</dbReference>
<comment type="caution">
    <text evidence="9">The sequence shown here is derived from an EMBL/GenBank/DDBJ whole genome shotgun (WGS) entry which is preliminary data.</text>
</comment>
<accession>A0A7K8MPT9</accession>
<dbReference type="PROSITE" id="PS50157">
    <property type="entry name" value="ZINC_FINGER_C2H2_2"/>
    <property type="match status" value="2"/>
</dbReference>
<feature type="domain" description="C2H2-type" evidence="8">
    <location>
        <begin position="7"/>
        <end position="34"/>
    </location>
</feature>
<keyword evidence="6" id="KW-0539">Nucleus</keyword>
<evidence type="ECO:0000256" key="2">
    <source>
        <dbReference type="ARBA" id="ARBA00022723"/>
    </source>
</evidence>
<proteinExistence type="predicted"/>
<evidence type="ECO:0000256" key="1">
    <source>
        <dbReference type="ARBA" id="ARBA00004123"/>
    </source>
</evidence>
<dbReference type="SUPFAM" id="SSF57667">
    <property type="entry name" value="beta-beta-alpha zinc fingers"/>
    <property type="match status" value="1"/>
</dbReference>
<protein>
    <submittedName>
        <fullName evidence="9">ZN132 protein</fullName>
    </submittedName>
</protein>
<dbReference type="PANTHER" id="PTHR23226">
    <property type="entry name" value="ZINC FINGER AND SCAN DOMAIN-CONTAINING"/>
    <property type="match status" value="1"/>
</dbReference>
<dbReference type="PROSITE" id="PS00028">
    <property type="entry name" value="ZINC_FINGER_C2H2_1"/>
    <property type="match status" value="1"/>
</dbReference>
<dbReference type="Pfam" id="PF00096">
    <property type="entry name" value="zf-C2H2"/>
    <property type="match status" value="1"/>
</dbReference>
<organism evidence="9 10">
    <name type="scientific">Ptilorrhoa leucosticta</name>
    <dbReference type="NCBI Taxonomy" id="449384"/>
    <lineage>
        <taxon>Eukaryota</taxon>
        <taxon>Metazoa</taxon>
        <taxon>Chordata</taxon>
        <taxon>Craniata</taxon>
        <taxon>Vertebrata</taxon>
        <taxon>Euteleostomi</taxon>
        <taxon>Archelosauria</taxon>
        <taxon>Archosauria</taxon>
        <taxon>Dinosauria</taxon>
        <taxon>Saurischia</taxon>
        <taxon>Theropoda</taxon>
        <taxon>Coelurosauria</taxon>
        <taxon>Aves</taxon>
        <taxon>Neognathae</taxon>
        <taxon>Neoaves</taxon>
        <taxon>Telluraves</taxon>
        <taxon>Australaves</taxon>
        <taxon>Passeriformes</taxon>
        <taxon>Corvoidea</taxon>
        <taxon>Cinclosomatidae</taxon>
        <taxon>Ptilorrhoa</taxon>
    </lineage>
</organism>
<dbReference type="Gene3D" id="3.30.160.60">
    <property type="entry name" value="Classic Zinc Finger"/>
    <property type="match status" value="2"/>
</dbReference>
<gene>
    <name evidence="9" type="primary">Znf132</name>
    <name evidence="9" type="ORF">PTILEU_R15301</name>
</gene>
<dbReference type="Proteomes" id="UP000547721">
    <property type="component" value="Unassembled WGS sequence"/>
</dbReference>
<feature type="domain" description="C2H2-type" evidence="8">
    <location>
        <begin position="35"/>
        <end position="62"/>
    </location>
</feature>
<dbReference type="InterPro" id="IPR036236">
    <property type="entry name" value="Znf_C2H2_sf"/>
</dbReference>
<comment type="subcellular location">
    <subcellularLocation>
        <location evidence="1">Nucleus</location>
    </subcellularLocation>
</comment>
<dbReference type="GO" id="GO:0000981">
    <property type="term" value="F:DNA-binding transcription factor activity, RNA polymerase II-specific"/>
    <property type="evidence" value="ECO:0007669"/>
    <property type="project" value="TreeGrafter"/>
</dbReference>
<keyword evidence="2" id="KW-0479">Metal-binding</keyword>
<dbReference type="GO" id="GO:0005634">
    <property type="term" value="C:nucleus"/>
    <property type="evidence" value="ECO:0007669"/>
    <property type="project" value="UniProtKB-SubCell"/>
</dbReference>
<keyword evidence="3" id="KW-0677">Repeat</keyword>
<dbReference type="SMART" id="SM00355">
    <property type="entry name" value="ZnF_C2H2"/>
    <property type="match status" value="2"/>
</dbReference>
<evidence type="ECO:0000256" key="5">
    <source>
        <dbReference type="ARBA" id="ARBA00022833"/>
    </source>
</evidence>
<evidence type="ECO:0000256" key="6">
    <source>
        <dbReference type="ARBA" id="ARBA00023242"/>
    </source>
</evidence>
<evidence type="ECO:0000256" key="3">
    <source>
        <dbReference type="ARBA" id="ARBA00022737"/>
    </source>
</evidence>
<reference evidence="9 10" key="1">
    <citation type="submission" date="2019-09" db="EMBL/GenBank/DDBJ databases">
        <title>Bird 10,000 Genomes (B10K) Project - Family phase.</title>
        <authorList>
            <person name="Zhang G."/>
        </authorList>
    </citation>
    <scope>NUCLEOTIDE SEQUENCE [LARGE SCALE GENOMIC DNA]</scope>
    <source>
        <strain evidence="9">B10K-CU-031-17</strain>
        <tissue evidence="9">Muscle</tissue>
    </source>
</reference>
<feature type="non-terminal residue" evidence="9">
    <location>
        <position position="1"/>
    </location>
</feature>
<dbReference type="FunFam" id="3.30.160.60:FF:000446">
    <property type="entry name" value="Zinc finger protein"/>
    <property type="match status" value="1"/>
</dbReference>
<evidence type="ECO:0000313" key="10">
    <source>
        <dbReference type="Proteomes" id="UP000547721"/>
    </source>
</evidence>